<dbReference type="PROSITE" id="PS50835">
    <property type="entry name" value="IG_LIKE"/>
    <property type="match status" value="1"/>
</dbReference>
<dbReference type="InterPro" id="IPR013162">
    <property type="entry name" value="CD80_C2-set"/>
</dbReference>
<dbReference type="RefSeq" id="XP_006816785.1">
    <property type="nucleotide sequence ID" value="XM_006816722.1"/>
</dbReference>
<evidence type="ECO:0000256" key="5">
    <source>
        <dbReference type="ARBA" id="ARBA00023157"/>
    </source>
</evidence>
<organism evidence="8 9">
    <name type="scientific">Saccoglossus kowalevskii</name>
    <name type="common">Acorn worm</name>
    <dbReference type="NCBI Taxonomy" id="10224"/>
    <lineage>
        <taxon>Eukaryota</taxon>
        <taxon>Metazoa</taxon>
        <taxon>Hemichordata</taxon>
        <taxon>Enteropneusta</taxon>
        <taxon>Harrimaniidae</taxon>
        <taxon>Saccoglossus</taxon>
    </lineage>
</organism>
<gene>
    <name evidence="9" type="primary">LOC100369917</name>
</gene>
<sequence length="305" mass="33486">MLSVSYRGWQSGRYFTFLSTLVISFCVLQIPNSEALEVETYPLHEGLVDGSVVLNCSYDEPAEFADQYIYTWSYITEGSDKITIFINNGGEEQSFGEYAGRVSTAGDYASLQIDNLVISDTGNYECDVDFYVSGDQGVAITHLDVYKLVDGVDIMGYSTGEYVSVVPGDVTTMTCNAYRGYPEAVLVWYLDNVVVGNGNNTYIDNGDGTYDTTSELDYTFSVADHDKAMKCQSDQTPEIQQLQSDYVMIDLLQGEPDNPTNCECETSVTTTTTTTTTTTNGESTTTTTVTTVERVGNCVEVLSLE</sequence>
<dbReference type="InterPro" id="IPR036179">
    <property type="entry name" value="Ig-like_dom_sf"/>
</dbReference>
<dbReference type="InterPro" id="IPR007110">
    <property type="entry name" value="Ig-like_dom"/>
</dbReference>
<keyword evidence="2" id="KW-0812">Transmembrane</keyword>
<keyword evidence="4" id="KW-0472">Membrane</keyword>
<dbReference type="Gene3D" id="2.60.40.10">
    <property type="entry name" value="Immunoglobulins"/>
    <property type="match status" value="2"/>
</dbReference>
<accession>A0ABM0M9U4</accession>
<keyword evidence="5" id="KW-1015">Disulfide bond</keyword>
<evidence type="ECO:0000259" key="7">
    <source>
        <dbReference type="PROSITE" id="PS50835"/>
    </source>
</evidence>
<dbReference type="SUPFAM" id="SSF48726">
    <property type="entry name" value="Immunoglobulin"/>
    <property type="match status" value="2"/>
</dbReference>
<evidence type="ECO:0000256" key="2">
    <source>
        <dbReference type="ARBA" id="ARBA00022692"/>
    </source>
</evidence>
<dbReference type="Proteomes" id="UP000694865">
    <property type="component" value="Unplaced"/>
</dbReference>
<evidence type="ECO:0000313" key="8">
    <source>
        <dbReference type="Proteomes" id="UP000694865"/>
    </source>
</evidence>
<feature type="chain" id="PRO_5047041346" evidence="6">
    <location>
        <begin position="36"/>
        <end position="305"/>
    </location>
</feature>
<evidence type="ECO:0000256" key="4">
    <source>
        <dbReference type="ARBA" id="ARBA00023136"/>
    </source>
</evidence>
<dbReference type="InterPro" id="IPR013783">
    <property type="entry name" value="Ig-like_fold"/>
</dbReference>
<evidence type="ECO:0000256" key="6">
    <source>
        <dbReference type="SAM" id="SignalP"/>
    </source>
</evidence>
<evidence type="ECO:0000256" key="1">
    <source>
        <dbReference type="ARBA" id="ARBA00004167"/>
    </source>
</evidence>
<feature type="signal peptide" evidence="6">
    <location>
        <begin position="1"/>
        <end position="35"/>
    </location>
</feature>
<reference evidence="9" key="1">
    <citation type="submission" date="2025-08" db="UniProtKB">
        <authorList>
            <consortium name="RefSeq"/>
        </authorList>
    </citation>
    <scope>IDENTIFICATION</scope>
    <source>
        <tissue evidence="9">Testes</tissue>
    </source>
</reference>
<dbReference type="Pfam" id="PF08205">
    <property type="entry name" value="C2-set_2"/>
    <property type="match status" value="1"/>
</dbReference>
<keyword evidence="3" id="KW-1133">Transmembrane helix</keyword>
<dbReference type="PANTHER" id="PTHR45889">
    <property type="entry name" value="IG-LIKE DOMAIN-CONTAINING PROTEIN"/>
    <property type="match status" value="1"/>
</dbReference>
<name>A0ABM0M9U4_SACKO</name>
<dbReference type="InterPro" id="IPR003599">
    <property type="entry name" value="Ig_sub"/>
</dbReference>
<protein>
    <submittedName>
        <fullName evidence="9">CD276 antigen-like</fullName>
    </submittedName>
</protein>
<dbReference type="InterPro" id="IPR013106">
    <property type="entry name" value="Ig_V-set"/>
</dbReference>
<comment type="subcellular location">
    <subcellularLocation>
        <location evidence="1">Membrane</location>
        <topology evidence="1">Single-pass membrane protein</topology>
    </subcellularLocation>
</comment>
<keyword evidence="6" id="KW-0732">Signal</keyword>
<dbReference type="SMART" id="SM00409">
    <property type="entry name" value="IG"/>
    <property type="match status" value="1"/>
</dbReference>
<dbReference type="Pfam" id="PF07686">
    <property type="entry name" value="V-set"/>
    <property type="match status" value="1"/>
</dbReference>
<keyword evidence="8" id="KW-1185">Reference proteome</keyword>
<evidence type="ECO:0000256" key="3">
    <source>
        <dbReference type="ARBA" id="ARBA00022989"/>
    </source>
</evidence>
<proteinExistence type="predicted"/>
<dbReference type="PANTHER" id="PTHR45889:SF8">
    <property type="entry name" value="IG-LIKE DOMAIN-CONTAINING PROTEIN"/>
    <property type="match status" value="1"/>
</dbReference>
<dbReference type="GeneID" id="100369917"/>
<feature type="domain" description="Ig-like" evidence="7">
    <location>
        <begin position="31"/>
        <end position="128"/>
    </location>
</feature>
<evidence type="ECO:0000313" key="9">
    <source>
        <dbReference type="RefSeq" id="XP_006816785.1"/>
    </source>
</evidence>